<proteinExistence type="predicted"/>
<dbReference type="EMBL" id="GGEC01072465">
    <property type="protein sequence ID" value="MBX52949.1"/>
    <property type="molecule type" value="Transcribed_RNA"/>
</dbReference>
<dbReference type="AlphaFoldDB" id="A0A2P2PE30"/>
<organism evidence="1">
    <name type="scientific">Rhizophora mucronata</name>
    <name type="common">Asiatic mangrove</name>
    <dbReference type="NCBI Taxonomy" id="61149"/>
    <lineage>
        <taxon>Eukaryota</taxon>
        <taxon>Viridiplantae</taxon>
        <taxon>Streptophyta</taxon>
        <taxon>Embryophyta</taxon>
        <taxon>Tracheophyta</taxon>
        <taxon>Spermatophyta</taxon>
        <taxon>Magnoliopsida</taxon>
        <taxon>eudicotyledons</taxon>
        <taxon>Gunneridae</taxon>
        <taxon>Pentapetalae</taxon>
        <taxon>rosids</taxon>
        <taxon>fabids</taxon>
        <taxon>Malpighiales</taxon>
        <taxon>Rhizophoraceae</taxon>
        <taxon>Rhizophora</taxon>
    </lineage>
</organism>
<accession>A0A2P2PE30</accession>
<protein>
    <submittedName>
        <fullName evidence="1">Uncharacterized protein</fullName>
    </submittedName>
</protein>
<evidence type="ECO:0000313" key="1">
    <source>
        <dbReference type="EMBL" id="MBX52949.1"/>
    </source>
</evidence>
<sequence length="25" mass="2942">MSVYRNNILLKCNMLFRTAIANNNQ</sequence>
<name>A0A2P2PE30_RHIMU</name>
<reference evidence="1" key="1">
    <citation type="submission" date="2018-02" db="EMBL/GenBank/DDBJ databases">
        <title>Rhizophora mucronata_Transcriptome.</title>
        <authorList>
            <person name="Meera S.P."/>
            <person name="Sreeshan A."/>
            <person name="Augustine A."/>
        </authorList>
    </citation>
    <scope>NUCLEOTIDE SEQUENCE</scope>
    <source>
        <tissue evidence="1">Leaf</tissue>
    </source>
</reference>